<evidence type="ECO:0000313" key="2">
    <source>
        <dbReference type="Proteomes" id="UP000095284"/>
    </source>
</evidence>
<evidence type="ECO:0000313" key="4">
    <source>
        <dbReference type="WBParaSite" id="BXY_1005800.1"/>
    </source>
</evidence>
<dbReference type="WBParaSite" id="BXY_1005800.1">
    <property type="protein sequence ID" value="BXY_1005800.1"/>
    <property type="gene ID" value="BXY_1005800"/>
</dbReference>
<accession>A0A1I7SAL1</accession>
<sequence length="94" mass="10787">MTRNINKIRKRLGASDFIRHLMSLPFPKPEDIEHYYESVFYKFRGLLGADATRLLIPLSSTWTTLGLELLDYCLVILENGHCLRKSFGIATTTP</sequence>
<dbReference type="Proteomes" id="UP000659654">
    <property type="component" value="Unassembled WGS sequence"/>
</dbReference>
<reference evidence="4" key="1">
    <citation type="submission" date="2016-11" db="UniProtKB">
        <authorList>
            <consortium name="WormBaseParasite"/>
        </authorList>
    </citation>
    <scope>IDENTIFICATION</scope>
</reference>
<reference evidence="1" key="2">
    <citation type="submission" date="2020-09" db="EMBL/GenBank/DDBJ databases">
        <authorList>
            <person name="Kikuchi T."/>
        </authorList>
    </citation>
    <scope>NUCLEOTIDE SEQUENCE</scope>
    <source>
        <strain evidence="1">Ka4C1</strain>
    </source>
</reference>
<gene>
    <name evidence="1" type="ORF">BXYJ_LOCUS96</name>
</gene>
<evidence type="ECO:0000313" key="1">
    <source>
        <dbReference type="EMBL" id="CAD5207780.1"/>
    </source>
</evidence>
<dbReference type="OrthoDB" id="5844348at2759"/>
<dbReference type="EMBL" id="CAJFDI010000001">
    <property type="protein sequence ID" value="CAD5207780.1"/>
    <property type="molecule type" value="Genomic_DNA"/>
</dbReference>
<organism evidence="2 4">
    <name type="scientific">Bursaphelenchus xylophilus</name>
    <name type="common">Pinewood nematode worm</name>
    <name type="synonym">Aphelenchoides xylophilus</name>
    <dbReference type="NCBI Taxonomy" id="6326"/>
    <lineage>
        <taxon>Eukaryota</taxon>
        <taxon>Metazoa</taxon>
        <taxon>Ecdysozoa</taxon>
        <taxon>Nematoda</taxon>
        <taxon>Chromadorea</taxon>
        <taxon>Rhabditida</taxon>
        <taxon>Tylenchina</taxon>
        <taxon>Tylenchomorpha</taxon>
        <taxon>Aphelenchoidea</taxon>
        <taxon>Aphelenchoididae</taxon>
        <taxon>Bursaphelenchus</taxon>
    </lineage>
</organism>
<dbReference type="Proteomes" id="UP000582659">
    <property type="component" value="Unassembled WGS sequence"/>
</dbReference>
<protein>
    <submittedName>
        <fullName evidence="1">(pine wood nematode) hypothetical protein</fullName>
    </submittedName>
</protein>
<dbReference type="EMBL" id="CAJFCV020000001">
    <property type="protein sequence ID" value="CAG9079242.1"/>
    <property type="molecule type" value="Genomic_DNA"/>
</dbReference>
<evidence type="ECO:0000313" key="3">
    <source>
        <dbReference type="Proteomes" id="UP000659654"/>
    </source>
</evidence>
<dbReference type="Proteomes" id="UP000095284">
    <property type="component" value="Unplaced"/>
</dbReference>
<name>A0A1I7SAL1_BURXY</name>
<keyword evidence="3" id="KW-1185">Reference proteome</keyword>
<proteinExistence type="predicted"/>
<dbReference type="AlphaFoldDB" id="A0A1I7SAL1"/>